<keyword evidence="3" id="KW-1185">Reference proteome</keyword>
<dbReference type="Proteomes" id="UP000617041">
    <property type="component" value="Unassembled WGS sequence"/>
</dbReference>
<feature type="chain" id="PRO_5037381915" evidence="1">
    <location>
        <begin position="22"/>
        <end position="127"/>
    </location>
</feature>
<dbReference type="EMBL" id="JAEDAO010000001">
    <property type="protein sequence ID" value="MBK0394215.1"/>
    <property type="molecule type" value="Genomic_DNA"/>
</dbReference>
<keyword evidence="1" id="KW-0732">Signal</keyword>
<gene>
    <name evidence="2" type="ORF">I8E28_16555</name>
</gene>
<evidence type="ECO:0000313" key="3">
    <source>
        <dbReference type="Proteomes" id="UP000617041"/>
    </source>
</evidence>
<dbReference type="RefSeq" id="WP_200789216.1">
    <property type="nucleotide sequence ID" value="NZ_JAEDAO010000001.1"/>
</dbReference>
<proteinExistence type="predicted"/>
<sequence>MHLRPVLFLLASAALPALAQADTPSPAPAVAPEMVSGLWCGSGPLHEFSLRLQQRDQAVEGELVRRDRVRTIQGTVEGNVVRTQSTKVGALVLERQGDELKITGGDGPLVLARGQTFRRTSAAACTG</sequence>
<organism evidence="2 3">
    <name type="scientific">Ramlibacter algicola</name>
    <dbReference type="NCBI Taxonomy" id="2795217"/>
    <lineage>
        <taxon>Bacteria</taxon>
        <taxon>Pseudomonadati</taxon>
        <taxon>Pseudomonadota</taxon>
        <taxon>Betaproteobacteria</taxon>
        <taxon>Burkholderiales</taxon>
        <taxon>Comamonadaceae</taxon>
        <taxon>Ramlibacter</taxon>
    </lineage>
</organism>
<comment type="caution">
    <text evidence="2">The sequence shown here is derived from an EMBL/GenBank/DDBJ whole genome shotgun (WGS) entry which is preliminary data.</text>
</comment>
<protein>
    <submittedName>
        <fullName evidence="2">Uncharacterized protein</fullName>
    </submittedName>
</protein>
<evidence type="ECO:0000313" key="2">
    <source>
        <dbReference type="EMBL" id="MBK0394215.1"/>
    </source>
</evidence>
<dbReference type="AlphaFoldDB" id="A0A934Q370"/>
<feature type="signal peptide" evidence="1">
    <location>
        <begin position="1"/>
        <end position="21"/>
    </location>
</feature>
<reference evidence="2" key="1">
    <citation type="submission" date="2020-12" db="EMBL/GenBank/DDBJ databases">
        <title>Ramlibacter sp. nov., isolated from a freshwater alga, Cryptomonas.</title>
        <authorList>
            <person name="Kim H.M."/>
            <person name="Jeon C.O."/>
        </authorList>
    </citation>
    <scope>NUCLEOTIDE SEQUENCE</scope>
    <source>
        <strain evidence="2">CrO1</strain>
    </source>
</reference>
<evidence type="ECO:0000256" key="1">
    <source>
        <dbReference type="SAM" id="SignalP"/>
    </source>
</evidence>
<name>A0A934Q370_9BURK</name>
<accession>A0A934Q370</accession>